<dbReference type="GO" id="GO:0005634">
    <property type="term" value="C:nucleus"/>
    <property type="evidence" value="ECO:0007669"/>
    <property type="project" value="TreeGrafter"/>
</dbReference>
<dbReference type="WBParaSite" id="ACRNAN_Path_1410.g5537.t1">
    <property type="protein sequence ID" value="ACRNAN_Path_1410.g5537.t1"/>
    <property type="gene ID" value="ACRNAN_Path_1410.g5537"/>
</dbReference>
<dbReference type="SUPFAM" id="SSF49764">
    <property type="entry name" value="HSP20-like chaperones"/>
    <property type="match status" value="1"/>
</dbReference>
<evidence type="ECO:0000259" key="4">
    <source>
        <dbReference type="PROSITE" id="PS01031"/>
    </source>
</evidence>
<dbReference type="GO" id="GO:0009408">
    <property type="term" value="P:response to heat"/>
    <property type="evidence" value="ECO:0007669"/>
    <property type="project" value="TreeGrafter"/>
</dbReference>
<dbReference type="Proteomes" id="UP000887540">
    <property type="component" value="Unplaced"/>
</dbReference>
<evidence type="ECO:0000313" key="5">
    <source>
        <dbReference type="Proteomes" id="UP000887540"/>
    </source>
</evidence>
<dbReference type="PROSITE" id="PS01031">
    <property type="entry name" value="SHSP"/>
    <property type="match status" value="1"/>
</dbReference>
<dbReference type="InterPro" id="IPR001436">
    <property type="entry name" value="Alpha-crystallin/sHSP_animal"/>
</dbReference>
<reference evidence="6" key="1">
    <citation type="submission" date="2022-11" db="UniProtKB">
        <authorList>
            <consortium name="WormBaseParasite"/>
        </authorList>
    </citation>
    <scope>IDENTIFICATION</scope>
</reference>
<dbReference type="InterPro" id="IPR008978">
    <property type="entry name" value="HSP20-like_chaperone"/>
</dbReference>
<keyword evidence="5" id="KW-1185">Reference proteome</keyword>
<dbReference type="GO" id="GO:0042026">
    <property type="term" value="P:protein refolding"/>
    <property type="evidence" value="ECO:0007669"/>
    <property type="project" value="TreeGrafter"/>
</dbReference>
<comment type="similarity">
    <text evidence="1 2">Belongs to the small heat shock protein (HSP20) family.</text>
</comment>
<name>A0A914C0B1_9BILA</name>
<feature type="compositionally biased region" description="Polar residues" evidence="3">
    <location>
        <begin position="1"/>
        <end position="10"/>
    </location>
</feature>
<sequence length="147" mass="16696">MADSDSAQTRKLSDDDSAFARRKSSEVARDIEVKYDWTGTIGQWKLSEQRTPNYNDVLTVSHTPYGWDISLNVAPFKPNEIHTYILKNELIVDCRHENRNDEIGSLSREMQRVIKIPGDVHAPSIAIFMYPSGLLTIKGTKGINHNH</sequence>
<dbReference type="PANTHER" id="PTHR45640:SF26">
    <property type="entry name" value="RE23625P"/>
    <property type="match status" value="1"/>
</dbReference>
<dbReference type="GO" id="GO:0051082">
    <property type="term" value="F:unfolded protein binding"/>
    <property type="evidence" value="ECO:0007669"/>
    <property type="project" value="TreeGrafter"/>
</dbReference>
<dbReference type="Gene3D" id="2.60.40.790">
    <property type="match status" value="1"/>
</dbReference>
<evidence type="ECO:0000256" key="3">
    <source>
        <dbReference type="SAM" id="MobiDB-lite"/>
    </source>
</evidence>
<evidence type="ECO:0000256" key="2">
    <source>
        <dbReference type="RuleBase" id="RU003616"/>
    </source>
</evidence>
<proteinExistence type="inferred from homology"/>
<dbReference type="AlphaFoldDB" id="A0A914C0B1"/>
<feature type="domain" description="SHSP" evidence="4">
    <location>
        <begin position="48"/>
        <end position="147"/>
    </location>
</feature>
<feature type="region of interest" description="Disordered" evidence="3">
    <location>
        <begin position="1"/>
        <end position="23"/>
    </location>
</feature>
<dbReference type="CDD" id="cd06526">
    <property type="entry name" value="metazoan_ACD"/>
    <property type="match status" value="1"/>
</dbReference>
<evidence type="ECO:0000313" key="6">
    <source>
        <dbReference type="WBParaSite" id="ACRNAN_Path_1410.g5537.t1"/>
    </source>
</evidence>
<accession>A0A914C0B1</accession>
<dbReference type="InterPro" id="IPR002068">
    <property type="entry name" value="A-crystallin/Hsp20_dom"/>
</dbReference>
<protein>
    <submittedName>
        <fullName evidence="6">SHSP domain-containing protein</fullName>
    </submittedName>
</protein>
<dbReference type="PANTHER" id="PTHR45640">
    <property type="entry name" value="HEAT SHOCK PROTEIN HSP-12.2-RELATED"/>
    <property type="match status" value="1"/>
</dbReference>
<dbReference type="Pfam" id="PF00011">
    <property type="entry name" value="HSP20"/>
    <property type="match status" value="1"/>
</dbReference>
<evidence type="ECO:0000256" key="1">
    <source>
        <dbReference type="PROSITE-ProRule" id="PRU00285"/>
    </source>
</evidence>
<dbReference type="GO" id="GO:0005737">
    <property type="term" value="C:cytoplasm"/>
    <property type="evidence" value="ECO:0007669"/>
    <property type="project" value="TreeGrafter"/>
</dbReference>
<organism evidence="5 6">
    <name type="scientific">Acrobeloides nanus</name>
    <dbReference type="NCBI Taxonomy" id="290746"/>
    <lineage>
        <taxon>Eukaryota</taxon>
        <taxon>Metazoa</taxon>
        <taxon>Ecdysozoa</taxon>
        <taxon>Nematoda</taxon>
        <taxon>Chromadorea</taxon>
        <taxon>Rhabditida</taxon>
        <taxon>Tylenchina</taxon>
        <taxon>Cephalobomorpha</taxon>
        <taxon>Cephaloboidea</taxon>
        <taxon>Cephalobidae</taxon>
        <taxon>Acrobeloides</taxon>
    </lineage>
</organism>